<name>A0A1J4MP53_9CRYT</name>
<feature type="transmembrane region" description="Helical" evidence="1">
    <location>
        <begin position="12"/>
        <end position="36"/>
    </location>
</feature>
<organism evidence="2 3">
    <name type="scientific">Cryptosporidium andersoni</name>
    <dbReference type="NCBI Taxonomy" id="117008"/>
    <lineage>
        <taxon>Eukaryota</taxon>
        <taxon>Sar</taxon>
        <taxon>Alveolata</taxon>
        <taxon>Apicomplexa</taxon>
        <taxon>Conoidasida</taxon>
        <taxon>Coccidia</taxon>
        <taxon>Eucoccidiorida</taxon>
        <taxon>Eimeriorina</taxon>
        <taxon>Cryptosporidiidae</taxon>
        <taxon>Cryptosporidium</taxon>
    </lineage>
</organism>
<dbReference type="VEuPathDB" id="CryptoDB:cand_003820"/>
<keyword evidence="1" id="KW-1133">Transmembrane helix</keyword>
<accession>A0A1J4MP53</accession>
<dbReference type="AlphaFoldDB" id="A0A1J4MP53"/>
<comment type="caution">
    <text evidence="2">The sequence shown here is derived from an EMBL/GenBank/DDBJ whole genome shotgun (WGS) entry which is preliminary data.</text>
</comment>
<evidence type="ECO:0000256" key="1">
    <source>
        <dbReference type="SAM" id="Phobius"/>
    </source>
</evidence>
<dbReference type="OrthoDB" id="336387at2759"/>
<reference evidence="2 3" key="1">
    <citation type="submission" date="2016-10" db="EMBL/GenBank/DDBJ databases">
        <title>Reductive evolution of mitochondrial metabolism and differential evolution of invasion-related proteins in Cryptosporidium.</title>
        <authorList>
            <person name="Liu S."/>
            <person name="Roellig D.M."/>
            <person name="Guo Y."/>
            <person name="Li N."/>
            <person name="Frace M.A."/>
            <person name="Tang K."/>
            <person name="Zhang L."/>
            <person name="Feng Y."/>
            <person name="Xiao L."/>
        </authorList>
    </citation>
    <scope>NUCLEOTIDE SEQUENCE [LARGE SCALE GENOMIC DNA]</scope>
    <source>
        <strain evidence="2">30847</strain>
    </source>
</reference>
<dbReference type="RefSeq" id="XP_067067443.1">
    <property type="nucleotide sequence ID" value="XM_067210626.1"/>
</dbReference>
<dbReference type="Proteomes" id="UP000186804">
    <property type="component" value="Unassembled WGS sequence"/>
</dbReference>
<protein>
    <submittedName>
        <fullName evidence="2">Uncharacterized protein</fullName>
    </submittedName>
</protein>
<evidence type="ECO:0000313" key="3">
    <source>
        <dbReference type="Proteomes" id="UP000186804"/>
    </source>
</evidence>
<gene>
    <name evidence="2" type="ORF">cand_003820</name>
</gene>
<dbReference type="GeneID" id="92364567"/>
<keyword evidence="3" id="KW-1185">Reference proteome</keyword>
<sequence>MKYNKLLYLIQFRSIYFITCRLWLLLLVIPFIHIIFPLCEEDIQKFRSSNARILINSNEINSLNYSVAYSLVSPEKFWSYNIQQISTVSPSSKRNLLIINCPSLNLNQVIFISISDSTENNEYYHYSSYFSKMSIKQENWSGKNAWILRISSDMLAYTINNEQINKSISLRINKIIPNTNENWYNTYNEHIKDMSIIPLWIS</sequence>
<proteinExistence type="predicted"/>
<evidence type="ECO:0000313" key="2">
    <source>
        <dbReference type="EMBL" id="OII75227.1"/>
    </source>
</evidence>
<keyword evidence="1" id="KW-0472">Membrane</keyword>
<dbReference type="EMBL" id="LRBS01000089">
    <property type="protein sequence ID" value="OII75227.1"/>
    <property type="molecule type" value="Genomic_DNA"/>
</dbReference>
<keyword evidence="1" id="KW-0812">Transmembrane</keyword>